<evidence type="ECO:0008006" key="20">
    <source>
        <dbReference type="Google" id="ProtNLM"/>
    </source>
</evidence>
<dbReference type="Proteomes" id="UP000215902">
    <property type="component" value="Unassembled WGS sequence"/>
</dbReference>
<evidence type="ECO:0000256" key="3">
    <source>
        <dbReference type="ARBA" id="ARBA00022475"/>
    </source>
</evidence>
<dbReference type="InterPro" id="IPR000595">
    <property type="entry name" value="cNMP-bd_dom"/>
</dbReference>
<dbReference type="InterPro" id="IPR035965">
    <property type="entry name" value="PAS-like_dom_sf"/>
</dbReference>
<dbReference type="FunFam" id="1.10.287.70:FF:000020">
    <property type="entry name" value="Potassium channel, voltage-gated eag-related subfamily H, member 7"/>
    <property type="match status" value="1"/>
</dbReference>
<evidence type="ECO:0000256" key="5">
    <source>
        <dbReference type="ARBA" id="ARBA00022692"/>
    </source>
</evidence>
<feature type="transmembrane region" description="Helical" evidence="15">
    <location>
        <begin position="561"/>
        <end position="585"/>
    </location>
</feature>
<accession>A0A267H0Q0</accession>
<gene>
    <name evidence="18" type="ORF">BOX15_Mlig000084g3</name>
</gene>
<evidence type="ECO:0000256" key="1">
    <source>
        <dbReference type="ARBA" id="ARBA00004651"/>
    </source>
</evidence>
<keyword evidence="10" id="KW-0406">Ion transport</keyword>
<dbReference type="CDD" id="cd00130">
    <property type="entry name" value="PAS"/>
    <property type="match status" value="1"/>
</dbReference>
<keyword evidence="2" id="KW-0813">Transport</keyword>
<dbReference type="Pfam" id="PF00520">
    <property type="entry name" value="Ion_trans"/>
    <property type="match status" value="1"/>
</dbReference>
<dbReference type="FunFam" id="2.60.120.10:FF:000107">
    <property type="entry name" value="Potassium voltage-gated channel unc-103"/>
    <property type="match status" value="1"/>
</dbReference>
<dbReference type="InterPro" id="IPR005821">
    <property type="entry name" value="Ion_trans_dom"/>
</dbReference>
<keyword evidence="7" id="KW-0851">Voltage-gated channel</keyword>
<dbReference type="Gene3D" id="2.60.120.10">
    <property type="entry name" value="Jelly Rolls"/>
    <property type="match status" value="1"/>
</dbReference>
<keyword evidence="19" id="KW-1185">Reference proteome</keyword>
<evidence type="ECO:0000256" key="8">
    <source>
        <dbReference type="ARBA" id="ARBA00022958"/>
    </source>
</evidence>
<dbReference type="InterPro" id="IPR014710">
    <property type="entry name" value="RmlC-like_jellyroll"/>
</dbReference>
<feature type="transmembrane region" description="Helical" evidence="15">
    <location>
        <begin position="468"/>
        <end position="492"/>
    </location>
</feature>
<dbReference type="STRING" id="282301.A0A267H0Q0"/>
<keyword evidence="5 15" id="KW-0812">Transmembrane</keyword>
<dbReference type="GO" id="GO:0042391">
    <property type="term" value="P:regulation of membrane potential"/>
    <property type="evidence" value="ECO:0007669"/>
    <property type="project" value="TreeGrafter"/>
</dbReference>
<comment type="subcellular location">
    <subcellularLocation>
        <location evidence="1">Cell membrane</location>
        <topology evidence="1">Multi-pass membrane protein</topology>
    </subcellularLocation>
</comment>
<keyword evidence="6" id="KW-0631">Potassium channel</keyword>
<evidence type="ECO:0000256" key="9">
    <source>
        <dbReference type="ARBA" id="ARBA00022989"/>
    </source>
</evidence>
<dbReference type="Gene3D" id="1.10.287.70">
    <property type="match status" value="1"/>
</dbReference>
<dbReference type="AlphaFoldDB" id="A0A267H0Q0"/>
<keyword evidence="12" id="KW-0407">Ion channel</keyword>
<feature type="region of interest" description="Disordered" evidence="14">
    <location>
        <begin position="802"/>
        <end position="890"/>
    </location>
</feature>
<dbReference type="GO" id="GO:0005886">
    <property type="term" value="C:plasma membrane"/>
    <property type="evidence" value="ECO:0007669"/>
    <property type="project" value="UniProtKB-SubCell"/>
</dbReference>
<dbReference type="OrthoDB" id="432483at2759"/>
<feature type="region of interest" description="Disordered" evidence="14">
    <location>
        <begin position="1024"/>
        <end position="1048"/>
    </location>
</feature>
<dbReference type="InterPro" id="IPR018490">
    <property type="entry name" value="cNMP-bd_dom_sf"/>
</dbReference>
<dbReference type="SUPFAM" id="SSF51206">
    <property type="entry name" value="cAMP-binding domain-like"/>
    <property type="match status" value="1"/>
</dbReference>
<reference evidence="18 19" key="1">
    <citation type="submission" date="2017-06" db="EMBL/GenBank/DDBJ databases">
        <title>A platform for efficient transgenesis in Macrostomum lignano, a flatworm model organism for stem cell research.</title>
        <authorList>
            <person name="Berezikov E."/>
        </authorList>
    </citation>
    <scope>NUCLEOTIDE SEQUENCE [LARGE SCALE GENOMIC DNA]</scope>
    <source>
        <strain evidence="18">DV1</strain>
        <tissue evidence="18">Whole organism</tissue>
    </source>
</reference>
<dbReference type="PROSITE" id="PS50112">
    <property type="entry name" value="PAS"/>
    <property type="match status" value="1"/>
</dbReference>
<dbReference type="Gene3D" id="1.10.1200.260">
    <property type="match status" value="1"/>
</dbReference>
<dbReference type="Pfam" id="PF00027">
    <property type="entry name" value="cNMP_binding"/>
    <property type="match status" value="1"/>
</dbReference>
<keyword evidence="11 15" id="KW-0472">Membrane</keyword>
<dbReference type="InterPro" id="IPR003967">
    <property type="entry name" value="K_chnl_volt-dep_ERG"/>
</dbReference>
<dbReference type="PRINTS" id="PR01470">
    <property type="entry name" value="ERGCHANNEL"/>
</dbReference>
<evidence type="ECO:0000256" key="12">
    <source>
        <dbReference type="ARBA" id="ARBA00023303"/>
    </source>
</evidence>
<dbReference type="FunFam" id="3.30.450.20:FF:000001">
    <property type="entry name" value="Potassium voltage-gated channel subfamily H member 7"/>
    <property type="match status" value="1"/>
</dbReference>
<dbReference type="PANTHER" id="PTHR10217:SF548">
    <property type="entry name" value="GH12235P"/>
    <property type="match status" value="1"/>
</dbReference>
<evidence type="ECO:0000256" key="14">
    <source>
        <dbReference type="SAM" id="MobiDB-lite"/>
    </source>
</evidence>
<dbReference type="EMBL" id="NIVC01000070">
    <property type="protein sequence ID" value="PAA91866.1"/>
    <property type="molecule type" value="Genomic_DNA"/>
</dbReference>
<feature type="domain" description="Cyclic nucleotide-binding" evidence="16">
    <location>
        <begin position="664"/>
        <end position="764"/>
    </location>
</feature>
<evidence type="ECO:0000256" key="11">
    <source>
        <dbReference type="ARBA" id="ARBA00023136"/>
    </source>
</evidence>
<feature type="transmembrane region" description="Helical" evidence="15">
    <location>
        <begin position="330"/>
        <end position="351"/>
    </location>
</feature>
<dbReference type="PRINTS" id="PR01463">
    <property type="entry name" value="EAGCHANLFMLY"/>
</dbReference>
<dbReference type="GO" id="GO:0005242">
    <property type="term" value="F:inward rectifier potassium channel activity"/>
    <property type="evidence" value="ECO:0007669"/>
    <property type="project" value="TreeGrafter"/>
</dbReference>
<organism evidence="18 19">
    <name type="scientific">Macrostomum lignano</name>
    <dbReference type="NCBI Taxonomy" id="282301"/>
    <lineage>
        <taxon>Eukaryota</taxon>
        <taxon>Metazoa</taxon>
        <taxon>Spiralia</taxon>
        <taxon>Lophotrochozoa</taxon>
        <taxon>Platyhelminthes</taxon>
        <taxon>Rhabditophora</taxon>
        <taxon>Macrostomorpha</taxon>
        <taxon>Macrostomida</taxon>
        <taxon>Macrostomidae</taxon>
        <taxon>Macrostomum</taxon>
    </lineage>
</organism>
<evidence type="ECO:0000256" key="2">
    <source>
        <dbReference type="ARBA" id="ARBA00022448"/>
    </source>
</evidence>
<comment type="catalytic activity">
    <reaction evidence="13">
        <text>K(+)(in) = K(+)(out)</text>
        <dbReference type="Rhea" id="RHEA:29463"/>
        <dbReference type="ChEBI" id="CHEBI:29103"/>
    </reaction>
</comment>
<protein>
    <recommendedName>
        <fullName evidence="20">Cyclic nucleotide-binding domain-containing protein</fullName>
    </recommendedName>
</protein>
<dbReference type="PROSITE" id="PS50042">
    <property type="entry name" value="CNMP_BINDING_3"/>
    <property type="match status" value="1"/>
</dbReference>
<dbReference type="FunFam" id="1.10.1200.260:FF:000001">
    <property type="entry name" value="Potassium voltage-gated channel subfamily H member 7"/>
    <property type="match status" value="1"/>
</dbReference>
<dbReference type="NCBIfam" id="TIGR00229">
    <property type="entry name" value="sensory_box"/>
    <property type="match status" value="1"/>
</dbReference>
<dbReference type="PANTHER" id="PTHR10217">
    <property type="entry name" value="VOLTAGE AND LIGAND GATED POTASSIUM CHANNEL"/>
    <property type="match status" value="1"/>
</dbReference>
<keyword evidence="4" id="KW-0633">Potassium transport</keyword>
<dbReference type="InterPro" id="IPR050818">
    <property type="entry name" value="KCNH_animal-type"/>
</dbReference>
<dbReference type="SUPFAM" id="SSF81324">
    <property type="entry name" value="Voltage-gated potassium channels"/>
    <property type="match status" value="1"/>
</dbReference>
<dbReference type="CDD" id="cd00038">
    <property type="entry name" value="CAP_ED"/>
    <property type="match status" value="1"/>
</dbReference>
<dbReference type="SMART" id="SM00100">
    <property type="entry name" value="cNMP"/>
    <property type="match status" value="1"/>
</dbReference>
<feature type="compositionally biased region" description="Low complexity" evidence="14">
    <location>
        <begin position="804"/>
        <end position="816"/>
    </location>
</feature>
<feature type="compositionally biased region" description="Basic and acidic residues" evidence="14">
    <location>
        <begin position="1167"/>
        <end position="1181"/>
    </location>
</feature>
<feature type="region of interest" description="Disordered" evidence="14">
    <location>
        <begin position="175"/>
        <end position="195"/>
    </location>
</feature>
<name>A0A267H0Q0_9PLAT</name>
<dbReference type="GO" id="GO:0034702">
    <property type="term" value="C:monoatomic ion channel complex"/>
    <property type="evidence" value="ECO:0007669"/>
    <property type="project" value="UniProtKB-KW"/>
</dbReference>
<dbReference type="Pfam" id="PF13426">
    <property type="entry name" value="PAS_9"/>
    <property type="match status" value="1"/>
</dbReference>
<evidence type="ECO:0000259" key="17">
    <source>
        <dbReference type="PROSITE" id="PS50112"/>
    </source>
</evidence>
<sequence length="1181" mass="129068">MPVRRGNSAPQNTFLDTLIRKFDGQNRKFCIANARLESRPVIFCNDEFCDLVGYSRADIMQRSACMEFLHGPLTSVASIAELRDALHSRDEKQVRITFYKKDGTRFVSNTMIAPVRNEAAEVMFYILTFQQEGLSSLFAAMTRGDRRDSLGLKDSLRGILRAALVGLKIKNDDSFSAEDSDPFGSGAGVRDRKASGGLELPRGDSLLSLSPSFEGVNVGEASEMSHRRRDSLDNRVPEDWDIYGHPRSSLLQPGQHQEAGEQAGRQHSVCFSPMVASVRQNVTEKVAQYDNTLDMLTFGTELPPESKMQSPEGHRCIILHYSPFKSVWDWFILVLVIYTSISTPYVAAFLLDNNQKRKLRQQYELNIDPVTGIDIIIDIMFIIDIIINFRTTYVNKNDEVVTHPGRIAVHYFKGWFLIDVVSAIPFDLLLWGAETEEPVTLIGLLKTARLLRLVRVARKLGKYSEYGAAVLMLLMATFALIAHWLACVWYAIGNLERPILPQPIGWLDQLADQTEQHYKRNDSLSGPSIKSKYITALYFTFSSLTSVGFGNVAPTTNMEKVFSICVMLIGSLMYASIFGNVSAIIQRLYSGTARYHTQMLRVREFIRFHQIPNPLRQRLEEYFQHAWSYTNGIDMNLVLKGFPECLQADICLHLNRNLLRNCPAFKEASPGCLRTLSMKFKSTHVPPGDILVHRGDILSALYFVARGSIEILKEDTVLAILGKDDTFGEIPCVHETVGKSKCNVRALTYCDLHKIQRDDLLETLEMYPGFSEYFVKNLEITFDLRDEELSFNVPLISRDQSVDHSAVSGQAASQSHHQPHHQHQLDRSSSRSSSRKSNPQSPVVGGKSSATPRLHRNRLGVPDSTGAGPQHHGGGGSRHRSWTESQPAGAAALTAPTTNAAAAAASAVAAFVSGAGILEFSPDKAGRDVTPANFDFSDAQNSGGFAQRAVSTLQQVFGQTWPPPTYQDYPHNDCLNQVHHQQLQSNGGGEAGHSGICSDAATDATGAAAAAGAADPNGGALGAASGGLGASGRSQHFSTEGRSGSLISQETQATVVSGSGLVPPGGGGGSSCCSAGCLDALTSRVQQLESHLTLLEVKLETDMTTILRVLQTKAARGELSMGIGAGDAAKDAEGDDSDGDLSQADDRQESATVVGHWLGQGSGLNEEGDKLHETDPIERQC</sequence>
<evidence type="ECO:0000256" key="13">
    <source>
        <dbReference type="ARBA" id="ARBA00034430"/>
    </source>
</evidence>
<dbReference type="Gene3D" id="3.30.450.20">
    <property type="entry name" value="PAS domain"/>
    <property type="match status" value="1"/>
</dbReference>
<feature type="region of interest" description="Disordered" evidence="14">
    <location>
        <begin position="1125"/>
        <end position="1181"/>
    </location>
</feature>
<evidence type="ECO:0000256" key="7">
    <source>
        <dbReference type="ARBA" id="ARBA00022882"/>
    </source>
</evidence>
<evidence type="ECO:0000313" key="19">
    <source>
        <dbReference type="Proteomes" id="UP000215902"/>
    </source>
</evidence>
<evidence type="ECO:0000313" key="18">
    <source>
        <dbReference type="EMBL" id="PAA91866.1"/>
    </source>
</evidence>
<proteinExistence type="predicted"/>
<keyword evidence="9 15" id="KW-1133">Transmembrane helix</keyword>
<feature type="compositionally biased region" description="Polar residues" evidence="14">
    <location>
        <begin position="1033"/>
        <end position="1048"/>
    </location>
</feature>
<evidence type="ECO:0000259" key="16">
    <source>
        <dbReference type="PROSITE" id="PS50042"/>
    </source>
</evidence>
<evidence type="ECO:0000256" key="15">
    <source>
        <dbReference type="SAM" id="Phobius"/>
    </source>
</evidence>
<feature type="transmembrane region" description="Helical" evidence="15">
    <location>
        <begin position="533"/>
        <end position="554"/>
    </location>
</feature>
<dbReference type="SUPFAM" id="SSF55785">
    <property type="entry name" value="PYP-like sensor domain (PAS domain)"/>
    <property type="match status" value="1"/>
</dbReference>
<evidence type="ECO:0000256" key="10">
    <source>
        <dbReference type="ARBA" id="ARBA00023065"/>
    </source>
</evidence>
<dbReference type="InterPro" id="IPR003938">
    <property type="entry name" value="K_chnl_volt-dep_EAG/ELK/ERG"/>
</dbReference>
<keyword evidence="3" id="KW-1003">Cell membrane</keyword>
<keyword evidence="8" id="KW-0630">Potassium</keyword>
<evidence type="ECO:0000256" key="6">
    <source>
        <dbReference type="ARBA" id="ARBA00022826"/>
    </source>
</evidence>
<evidence type="ECO:0000256" key="4">
    <source>
        <dbReference type="ARBA" id="ARBA00022538"/>
    </source>
</evidence>
<comment type="caution">
    <text evidence="18">The sequence shown here is derived from an EMBL/GenBank/DDBJ whole genome shotgun (WGS) entry which is preliminary data.</text>
</comment>
<dbReference type="InterPro" id="IPR000014">
    <property type="entry name" value="PAS"/>
</dbReference>
<feature type="domain" description="PAS" evidence="17">
    <location>
        <begin position="41"/>
        <end position="70"/>
    </location>
</feature>